<dbReference type="EMBL" id="LN891140">
    <property type="protein sequence ID" value="CUS08293.1"/>
    <property type="molecule type" value="Genomic_DNA"/>
</dbReference>
<feature type="domain" description="Jacalin-type lectin" evidence="2">
    <location>
        <begin position="604"/>
        <end position="754"/>
    </location>
</feature>
<accession>A0A292PP82</accession>
<sequence length="754" mass="82580">MPSQTESPSHTGTRLSSKMKFPNLRKSRTVFFGKSGGPSPSIKTDSTTSITDTLGTFLNFPSDKSKSDSSVSATRRSSPERARPSWPTSGVYTSSSGRTDPNGSPPSPAIRSASVPLSPFAPRLISAQEGQWFHQSVILVFGEVGVPERPIDGTVTVHHHLEGYPATQWPVTSGHFKVLVHLDPGMNRLRFDFSASKIAPTSSGIAVNFLPLTSCPPLHLAILLAKDSLGEYECHGDLRLREGNDVRMAKKKLRMAAYLAQIFTGEQMFRHRLGRRCFRLEEEWVADSLSSRDDGVMRSVAKVHVLRTQKTVGDIRQREASQDVQGIWDIASEAVEDYFGEIAPATKRHVAVLVLDAKGDLRFGDLINRSAFSGGLGLCGSRSLYTLPSYLEDVVSAFSDCSRPGGAIGNNDSPESGSFWEIATSAMKNMMEAFISPQPPTQPRELEHINRTFLMKEPYSFRTKSPGLRFCVPKNESGWSRVDCLRFRYHPCFRIPTDPVPPTLPDNPQVYAVESGIVSGAQSGIVLVEIYTDGVYRAHREFTNKPEREVSLLEDDLRASLTDGHKTKPMKLRIYSAGQGKTVVEDFSTVKSSKVQLPNGYGVAFKSSSLGRPKAGGSKPQQLILHTVAPGRMLTSIRVFHNSALGGLEFMYEDSSTQLFGRRESCENQEKVEVSDFPLDTRKGESLLGFCVRSGAQVEGIEILTSFGRRSPMFGNPHGGGASSNTLIPPRGRSIAGVSGSYAQCVDGFSILYK</sequence>
<dbReference type="Pfam" id="PF12044">
    <property type="entry name" value="Metallopep"/>
    <property type="match status" value="1"/>
</dbReference>
<reference evidence="3" key="1">
    <citation type="submission" date="2015-10" db="EMBL/GenBank/DDBJ databases">
        <authorList>
            <person name="Regsiter A."/>
            <person name="william w."/>
        </authorList>
    </citation>
    <scope>NUCLEOTIDE SEQUENCE</scope>
    <source>
        <strain evidence="3">Montdore</strain>
    </source>
</reference>
<evidence type="ECO:0000313" key="4">
    <source>
        <dbReference type="Proteomes" id="UP001412239"/>
    </source>
</evidence>
<dbReference type="PROSITE" id="PS51752">
    <property type="entry name" value="JACALIN_LECTIN"/>
    <property type="match status" value="1"/>
</dbReference>
<dbReference type="InterPro" id="IPR053002">
    <property type="entry name" value="Metalloproteinase_M10B"/>
</dbReference>
<evidence type="ECO:0000313" key="3">
    <source>
        <dbReference type="EMBL" id="CUS08293.1"/>
    </source>
</evidence>
<protein>
    <recommendedName>
        <fullName evidence="2">Jacalin-type lectin domain-containing protein</fullName>
    </recommendedName>
</protein>
<feature type="compositionally biased region" description="Polar residues" evidence="1">
    <location>
        <begin position="1"/>
        <end position="16"/>
    </location>
</feature>
<dbReference type="Gene3D" id="2.100.10.30">
    <property type="entry name" value="Jacalin-like lectin domain"/>
    <property type="match status" value="1"/>
</dbReference>
<dbReference type="GO" id="GO:0005737">
    <property type="term" value="C:cytoplasm"/>
    <property type="evidence" value="ECO:0007669"/>
    <property type="project" value="TreeGrafter"/>
</dbReference>
<dbReference type="InterPro" id="IPR001229">
    <property type="entry name" value="Jacalin-like_lectin_dom"/>
</dbReference>
<dbReference type="InterPro" id="IPR021917">
    <property type="entry name" value="Unchr_Zn-peptidase-like"/>
</dbReference>
<name>A0A292PP82_9PEZI</name>
<dbReference type="Proteomes" id="UP001412239">
    <property type="component" value="Unassembled WGS sequence"/>
</dbReference>
<dbReference type="AlphaFoldDB" id="A0A292PP82"/>
<organism evidence="3 4">
    <name type="scientific">Tuber aestivum</name>
    <name type="common">summer truffle</name>
    <dbReference type="NCBI Taxonomy" id="59557"/>
    <lineage>
        <taxon>Eukaryota</taxon>
        <taxon>Fungi</taxon>
        <taxon>Dikarya</taxon>
        <taxon>Ascomycota</taxon>
        <taxon>Pezizomycotina</taxon>
        <taxon>Pezizomycetes</taxon>
        <taxon>Pezizales</taxon>
        <taxon>Tuberaceae</taxon>
        <taxon>Tuber</taxon>
    </lineage>
</organism>
<keyword evidence="4" id="KW-1185">Reference proteome</keyword>
<feature type="compositionally biased region" description="Low complexity" evidence="1">
    <location>
        <begin position="38"/>
        <end position="53"/>
    </location>
</feature>
<feature type="region of interest" description="Disordered" evidence="1">
    <location>
        <begin position="1"/>
        <end position="113"/>
    </location>
</feature>
<proteinExistence type="predicted"/>
<dbReference type="PANTHER" id="PTHR21054">
    <property type="entry name" value="ZINC METALLOPROTEINASE-RELATED"/>
    <property type="match status" value="1"/>
</dbReference>
<evidence type="ECO:0000256" key="1">
    <source>
        <dbReference type="SAM" id="MobiDB-lite"/>
    </source>
</evidence>
<gene>
    <name evidence="3" type="ORF">GSTUAT00007604001</name>
</gene>
<dbReference type="PANTHER" id="PTHR21054:SF2">
    <property type="entry name" value="MIP04191P"/>
    <property type="match status" value="1"/>
</dbReference>
<feature type="compositionally biased region" description="Polar residues" evidence="1">
    <location>
        <begin position="86"/>
        <end position="102"/>
    </location>
</feature>
<evidence type="ECO:0000259" key="2">
    <source>
        <dbReference type="PROSITE" id="PS51752"/>
    </source>
</evidence>
<dbReference type="InterPro" id="IPR036404">
    <property type="entry name" value="Jacalin-like_lectin_dom_sf"/>
</dbReference>
<dbReference type="SUPFAM" id="SSF51101">
    <property type="entry name" value="Mannose-binding lectins"/>
    <property type="match status" value="1"/>
</dbReference>